<dbReference type="AlphaFoldDB" id="A0A5B7IFY3"/>
<gene>
    <name evidence="2" type="ORF">E2C01_075820</name>
</gene>
<protein>
    <submittedName>
        <fullName evidence="2">Uncharacterized protein</fullName>
    </submittedName>
</protein>
<dbReference type="EMBL" id="VSRR010056291">
    <property type="protein sequence ID" value="MPC81213.1"/>
    <property type="molecule type" value="Genomic_DNA"/>
</dbReference>
<name>A0A5B7IFY3_PORTR</name>
<organism evidence="2 3">
    <name type="scientific">Portunus trituberculatus</name>
    <name type="common">Swimming crab</name>
    <name type="synonym">Neptunus trituberculatus</name>
    <dbReference type="NCBI Taxonomy" id="210409"/>
    <lineage>
        <taxon>Eukaryota</taxon>
        <taxon>Metazoa</taxon>
        <taxon>Ecdysozoa</taxon>
        <taxon>Arthropoda</taxon>
        <taxon>Crustacea</taxon>
        <taxon>Multicrustacea</taxon>
        <taxon>Malacostraca</taxon>
        <taxon>Eumalacostraca</taxon>
        <taxon>Eucarida</taxon>
        <taxon>Decapoda</taxon>
        <taxon>Pleocyemata</taxon>
        <taxon>Brachyura</taxon>
        <taxon>Eubrachyura</taxon>
        <taxon>Portunoidea</taxon>
        <taxon>Portunidae</taxon>
        <taxon>Portuninae</taxon>
        <taxon>Portunus</taxon>
    </lineage>
</organism>
<evidence type="ECO:0000256" key="1">
    <source>
        <dbReference type="SAM" id="MobiDB-lite"/>
    </source>
</evidence>
<keyword evidence="3" id="KW-1185">Reference proteome</keyword>
<dbReference type="Proteomes" id="UP000324222">
    <property type="component" value="Unassembled WGS sequence"/>
</dbReference>
<accession>A0A5B7IFY3</accession>
<proteinExistence type="predicted"/>
<feature type="compositionally biased region" description="Low complexity" evidence="1">
    <location>
        <begin position="1"/>
        <end position="18"/>
    </location>
</feature>
<reference evidence="2 3" key="1">
    <citation type="submission" date="2019-05" db="EMBL/GenBank/DDBJ databases">
        <title>Another draft genome of Portunus trituberculatus and its Hox gene families provides insights of decapod evolution.</title>
        <authorList>
            <person name="Jeong J.-H."/>
            <person name="Song I."/>
            <person name="Kim S."/>
            <person name="Choi T."/>
            <person name="Kim D."/>
            <person name="Ryu S."/>
            <person name="Kim W."/>
        </authorList>
    </citation>
    <scope>NUCLEOTIDE SEQUENCE [LARGE SCALE GENOMIC DNA]</scope>
    <source>
        <tissue evidence="2">Muscle</tissue>
    </source>
</reference>
<comment type="caution">
    <text evidence="2">The sequence shown here is derived from an EMBL/GenBank/DDBJ whole genome shotgun (WGS) entry which is preliminary data.</text>
</comment>
<evidence type="ECO:0000313" key="3">
    <source>
        <dbReference type="Proteomes" id="UP000324222"/>
    </source>
</evidence>
<feature type="region of interest" description="Disordered" evidence="1">
    <location>
        <begin position="1"/>
        <end position="20"/>
    </location>
</feature>
<sequence length="78" mass="8773">MNSNRSSSTRIQSSTHITHSVDEDKNSFCLASQLPFFNITTTSWRVTETKLAPPPLRPFILPGHAPHTWGRRKLDLAA</sequence>
<evidence type="ECO:0000313" key="2">
    <source>
        <dbReference type="EMBL" id="MPC81213.1"/>
    </source>
</evidence>